<keyword evidence="12" id="KW-1185">Reference proteome</keyword>
<evidence type="ECO:0000256" key="2">
    <source>
        <dbReference type="ARBA" id="ARBA00022490"/>
    </source>
</evidence>
<comment type="subunit">
    <text evidence="9 10">Homodimer. Probably interacts with PlsY.</text>
</comment>
<evidence type="ECO:0000256" key="8">
    <source>
        <dbReference type="ARBA" id="ARBA00024069"/>
    </source>
</evidence>
<dbReference type="Proteomes" id="UP000184206">
    <property type="component" value="Unassembled WGS sequence"/>
</dbReference>
<evidence type="ECO:0000256" key="1">
    <source>
        <dbReference type="ARBA" id="ARBA00001232"/>
    </source>
</evidence>
<comment type="similarity">
    <text evidence="10">Belongs to the PlsX family.</text>
</comment>
<comment type="catalytic activity">
    <reaction evidence="1 10">
        <text>a fatty acyl-[ACP] + phosphate = an acyl phosphate + holo-[ACP]</text>
        <dbReference type="Rhea" id="RHEA:42292"/>
        <dbReference type="Rhea" id="RHEA-COMP:9685"/>
        <dbReference type="Rhea" id="RHEA-COMP:14125"/>
        <dbReference type="ChEBI" id="CHEBI:43474"/>
        <dbReference type="ChEBI" id="CHEBI:59918"/>
        <dbReference type="ChEBI" id="CHEBI:64479"/>
        <dbReference type="ChEBI" id="CHEBI:138651"/>
        <dbReference type="EC" id="2.3.1.274"/>
    </reaction>
</comment>
<accession>A0A1M7HNV1</accession>
<proteinExistence type="inferred from homology"/>
<reference evidence="11 12" key="1">
    <citation type="submission" date="2016-11" db="EMBL/GenBank/DDBJ databases">
        <authorList>
            <person name="Jaros S."/>
            <person name="Januszkiewicz K."/>
            <person name="Wedrychowicz H."/>
        </authorList>
    </citation>
    <scope>NUCLEOTIDE SEQUENCE [LARGE SCALE GENOMIC DNA]</scope>
    <source>
        <strain evidence="11 12">DSM 16010</strain>
    </source>
</reference>
<dbReference type="SUPFAM" id="SSF53659">
    <property type="entry name" value="Isocitrate/Isopropylmalate dehydrogenase-like"/>
    <property type="match status" value="1"/>
</dbReference>
<dbReference type="Gene3D" id="3.40.718.10">
    <property type="entry name" value="Isopropylmalate Dehydrogenase"/>
    <property type="match status" value="1"/>
</dbReference>
<name>A0A1M7HNV1_9BACL</name>
<evidence type="ECO:0000256" key="10">
    <source>
        <dbReference type="HAMAP-Rule" id="MF_00019"/>
    </source>
</evidence>
<comment type="function">
    <text evidence="10">Catalyzes the reversible formation of acyl-phosphate (acyl-PO(4)) from acyl-[acyl-carrier-protein] (acyl-ACP). This enzyme utilizes acyl-ACP as fatty acyl donor, but not acyl-CoA.</text>
</comment>
<evidence type="ECO:0000256" key="6">
    <source>
        <dbReference type="ARBA" id="ARBA00023209"/>
    </source>
</evidence>
<comment type="subcellular location">
    <subcellularLocation>
        <location evidence="10">Cytoplasm</location>
    </subcellularLocation>
    <text evidence="10">Associated with the membrane possibly through PlsY.</text>
</comment>
<keyword evidence="4 10" id="KW-0808">Transferase</keyword>
<evidence type="ECO:0000313" key="12">
    <source>
        <dbReference type="Proteomes" id="UP000184206"/>
    </source>
</evidence>
<dbReference type="NCBIfam" id="TIGR00182">
    <property type="entry name" value="plsX"/>
    <property type="match status" value="1"/>
</dbReference>
<keyword evidence="7 10" id="KW-1208">Phospholipid metabolism</keyword>
<dbReference type="Pfam" id="PF02504">
    <property type="entry name" value="FA_synthesis"/>
    <property type="match status" value="1"/>
</dbReference>
<keyword evidence="6 10" id="KW-0594">Phospholipid biosynthesis</keyword>
<evidence type="ECO:0000256" key="7">
    <source>
        <dbReference type="ARBA" id="ARBA00023264"/>
    </source>
</evidence>
<dbReference type="HAMAP" id="MF_00019">
    <property type="entry name" value="PlsX"/>
    <property type="match status" value="1"/>
</dbReference>
<dbReference type="OrthoDB" id="9806408at2"/>
<dbReference type="GO" id="GO:0005737">
    <property type="term" value="C:cytoplasm"/>
    <property type="evidence" value="ECO:0007669"/>
    <property type="project" value="UniProtKB-SubCell"/>
</dbReference>
<dbReference type="GO" id="GO:0043811">
    <property type="term" value="F:phosphate:acyl-[acyl carrier protein] acyltransferase activity"/>
    <property type="evidence" value="ECO:0007669"/>
    <property type="project" value="UniProtKB-UniRule"/>
</dbReference>
<dbReference type="InterPro" id="IPR012281">
    <property type="entry name" value="Phospholipid_synth_PlsX-like"/>
</dbReference>
<dbReference type="AlphaFoldDB" id="A0A1M7HNV1"/>
<evidence type="ECO:0000256" key="5">
    <source>
        <dbReference type="ARBA" id="ARBA00023098"/>
    </source>
</evidence>
<dbReference type="PIRSF" id="PIRSF002465">
    <property type="entry name" value="Phsphlp_syn_PlsX"/>
    <property type="match status" value="1"/>
</dbReference>
<evidence type="ECO:0000256" key="9">
    <source>
        <dbReference type="ARBA" id="ARBA00046608"/>
    </source>
</evidence>
<dbReference type="EMBL" id="FRCF01000008">
    <property type="protein sequence ID" value="SHM30023.1"/>
    <property type="molecule type" value="Genomic_DNA"/>
</dbReference>
<keyword evidence="5 10" id="KW-0443">Lipid metabolism</keyword>
<dbReference type="GO" id="GO:0006633">
    <property type="term" value="P:fatty acid biosynthetic process"/>
    <property type="evidence" value="ECO:0007669"/>
    <property type="project" value="UniProtKB-UniRule"/>
</dbReference>
<evidence type="ECO:0000313" key="11">
    <source>
        <dbReference type="EMBL" id="SHM30023.1"/>
    </source>
</evidence>
<comment type="pathway">
    <text evidence="10">Lipid metabolism; phospholipid metabolism.</text>
</comment>
<gene>
    <name evidence="10" type="primary">plsX</name>
    <name evidence="11" type="ORF">SAMN02745189_01921</name>
</gene>
<keyword evidence="3 10" id="KW-0444">Lipid biosynthesis</keyword>
<dbReference type="EC" id="2.3.1.274" evidence="8 10"/>
<protein>
    <recommendedName>
        <fullName evidence="8 10">Phosphate acyltransferase</fullName>
        <ecNumber evidence="8 10">2.3.1.274</ecNumber>
    </recommendedName>
    <alternativeName>
        <fullName evidence="10">Acyl-ACP phosphotransacylase</fullName>
    </alternativeName>
    <alternativeName>
        <fullName evidence="10">Acyl-[acyl-carrier-protein]--phosphate acyltransferase</fullName>
    </alternativeName>
    <alternativeName>
        <fullName evidence="10">Phosphate-acyl-ACP acyltransferase</fullName>
    </alternativeName>
</protein>
<dbReference type="RefSeq" id="WP_084670106.1">
    <property type="nucleotide sequence ID" value="NZ_FRCF01000008.1"/>
</dbReference>
<dbReference type="GO" id="GO:0008654">
    <property type="term" value="P:phospholipid biosynthetic process"/>
    <property type="evidence" value="ECO:0007669"/>
    <property type="project" value="UniProtKB-KW"/>
</dbReference>
<dbReference type="InterPro" id="IPR003664">
    <property type="entry name" value="FA_synthesis"/>
</dbReference>
<evidence type="ECO:0000256" key="3">
    <source>
        <dbReference type="ARBA" id="ARBA00022516"/>
    </source>
</evidence>
<dbReference type="PANTHER" id="PTHR30100">
    <property type="entry name" value="FATTY ACID/PHOSPHOLIPID SYNTHESIS PROTEIN PLSX"/>
    <property type="match status" value="1"/>
</dbReference>
<dbReference type="STRING" id="1123231.SAMN02745189_01921"/>
<evidence type="ECO:0000256" key="4">
    <source>
        <dbReference type="ARBA" id="ARBA00022679"/>
    </source>
</evidence>
<organism evidence="11 12">
    <name type="scientific">Lacicoccus alkaliphilus DSM 16010</name>
    <dbReference type="NCBI Taxonomy" id="1123231"/>
    <lineage>
        <taxon>Bacteria</taxon>
        <taxon>Bacillati</taxon>
        <taxon>Bacillota</taxon>
        <taxon>Bacilli</taxon>
        <taxon>Bacillales</taxon>
        <taxon>Salinicoccaceae</taxon>
        <taxon>Lacicoccus</taxon>
    </lineage>
</organism>
<keyword evidence="2 10" id="KW-0963">Cytoplasm</keyword>
<sequence>MVKIAVDTAGGDHGPGTTVYGASLAMRDNAGLECLFFGDQSQIEAALPGFADTSRMEIIAADEVITDEDDPLRAVRRKKDSTIVKGLKAVAEGEADAFVSAGNSGAIFAGSVSIIGQNPNVTRPASVTVLPTVSESTPHYLIIDSGANIAAKPEHLAQYGRVGSKVAEQLLQAENPRVGLLNIGSESTKGNAFTKETFQLLSADEDLNFTGNVEPHTLLGGTHEVVLTDGFTGNIMLKAVEGTAGILMHDLLEKIKANSSLAENDEKMMEDLMYSYINRYTNQDIGGGFILGIKAPVVITHGSAGEMMFKHSVEMGAELSKSIIFQR</sequence>
<dbReference type="UniPathway" id="UPA00085"/>
<keyword evidence="11" id="KW-0012">Acyltransferase</keyword>
<dbReference type="PANTHER" id="PTHR30100:SF1">
    <property type="entry name" value="PHOSPHATE ACYLTRANSFERASE"/>
    <property type="match status" value="1"/>
</dbReference>